<keyword evidence="7" id="KW-1185">Reference proteome</keyword>
<dbReference type="Pfam" id="PF20421">
    <property type="entry name" value="DHR-2_Lobe_C"/>
    <property type="match status" value="1"/>
</dbReference>
<dbReference type="InterPro" id="IPR043161">
    <property type="entry name" value="DOCK_C_lobe_A"/>
</dbReference>
<dbReference type="Pfam" id="PF20422">
    <property type="entry name" value="DHR-2_Lobe_B"/>
    <property type="match status" value="1"/>
</dbReference>
<dbReference type="Gene3D" id="1.25.40.410">
    <property type="match status" value="1"/>
</dbReference>
<dbReference type="GO" id="GO:0007264">
    <property type="term" value="P:small GTPase-mediated signal transduction"/>
    <property type="evidence" value="ECO:0007669"/>
    <property type="project" value="InterPro"/>
</dbReference>
<dbReference type="InterPro" id="IPR035892">
    <property type="entry name" value="C2_domain_sf"/>
</dbReference>
<feature type="compositionally biased region" description="Polar residues" evidence="3">
    <location>
        <begin position="1447"/>
        <end position="1464"/>
    </location>
</feature>
<accession>A0A152AAC3</accession>
<name>A0A152AAC3_TIELA</name>
<proteinExistence type="inferred from homology"/>
<feature type="compositionally biased region" description="Low complexity" evidence="3">
    <location>
        <begin position="12"/>
        <end position="26"/>
    </location>
</feature>
<evidence type="ECO:0000256" key="3">
    <source>
        <dbReference type="SAM" id="MobiDB-lite"/>
    </source>
</evidence>
<feature type="region of interest" description="Disordered" evidence="3">
    <location>
        <begin position="610"/>
        <end position="636"/>
    </location>
</feature>
<dbReference type="InParanoid" id="A0A152AAC3"/>
<dbReference type="Pfam" id="PF11878">
    <property type="entry name" value="DOCK_C-D_N"/>
    <property type="match status" value="1"/>
</dbReference>
<feature type="domain" description="DOCKER" evidence="5">
    <location>
        <begin position="1715"/>
        <end position="2141"/>
    </location>
</feature>
<dbReference type="Gene3D" id="1.20.58.740">
    <property type="match status" value="1"/>
</dbReference>
<gene>
    <name evidence="6" type="ORF">DLAC_00577</name>
</gene>
<feature type="compositionally biased region" description="Polar residues" evidence="3">
    <location>
        <begin position="1021"/>
        <end position="1041"/>
    </location>
</feature>
<dbReference type="InterPro" id="IPR027007">
    <property type="entry name" value="C2_DOCK-type_domain"/>
</dbReference>
<dbReference type="Pfam" id="PF06920">
    <property type="entry name" value="DHR-2_Lobe_A"/>
    <property type="match status" value="1"/>
</dbReference>
<feature type="region of interest" description="Disordered" evidence="3">
    <location>
        <begin position="107"/>
        <end position="138"/>
    </location>
</feature>
<dbReference type="Pfam" id="PF14429">
    <property type="entry name" value="DOCK-C2"/>
    <property type="match status" value="1"/>
</dbReference>
<organism evidence="6 7">
    <name type="scientific">Tieghemostelium lacteum</name>
    <name type="common">Slime mold</name>
    <name type="synonym">Dictyostelium lacteum</name>
    <dbReference type="NCBI Taxonomy" id="361077"/>
    <lineage>
        <taxon>Eukaryota</taxon>
        <taxon>Amoebozoa</taxon>
        <taxon>Evosea</taxon>
        <taxon>Eumycetozoa</taxon>
        <taxon>Dictyostelia</taxon>
        <taxon>Dictyosteliales</taxon>
        <taxon>Raperosteliaceae</taxon>
        <taxon>Tieghemostelium</taxon>
    </lineage>
</organism>
<feature type="compositionally biased region" description="Low complexity" evidence="3">
    <location>
        <begin position="1421"/>
        <end position="1446"/>
    </location>
</feature>
<evidence type="ECO:0000256" key="2">
    <source>
        <dbReference type="PROSITE-ProRule" id="PRU00983"/>
    </source>
</evidence>
<dbReference type="InterPro" id="IPR021816">
    <property type="entry name" value="DOCK_C/D_N"/>
</dbReference>
<dbReference type="Proteomes" id="UP000076078">
    <property type="component" value="Unassembled WGS sequence"/>
</dbReference>
<evidence type="ECO:0000259" key="5">
    <source>
        <dbReference type="PROSITE" id="PS51651"/>
    </source>
</evidence>
<dbReference type="InterPro" id="IPR027357">
    <property type="entry name" value="DOCKER_dom"/>
</dbReference>
<comment type="caution">
    <text evidence="6">The sequence shown here is derived from an EMBL/GenBank/DDBJ whole genome shotgun (WGS) entry which is preliminary data.</text>
</comment>
<evidence type="ECO:0000313" key="7">
    <source>
        <dbReference type="Proteomes" id="UP000076078"/>
    </source>
</evidence>
<dbReference type="FunCoup" id="A0A152AAC3">
    <property type="interactions" value="15"/>
</dbReference>
<feature type="region of interest" description="Disordered" evidence="3">
    <location>
        <begin position="1411"/>
        <end position="1481"/>
    </location>
</feature>
<dbReference type="PANTHER" id="PTHR23317">
    <property type="entry name" value="DEDICATOR OF CYTOKINESIS DOCK"/>
    <property type="match status" value="1"/>
</dbReference>
<dbReference type="PANTHER" id="PTHR23317:SF76">
    <property type="entry name" value="LD20667P"/>
    <property type="match status" value="1"/>
</dbReference>
<dbReference type="Gene3D" id="2.60.40.150">
    <property type="entry name" value="C2 domain"/>
    <property type="match status" value="1"/>
</dbReference>
<dbReference type="OMA" id="CQNMEMS"/>
<evidence type="ECO:0000259" key="4">
    <source>
        <dbReference type="PROSITE" id="PS51650"/>
    </source>
</evidence>
<feature type="compositionally biased region" description="Basic and acidic residues" evidence="3">
    <location>
        <begin position="1"/>
        <end position="10"/>
    </location>
</feature>
<dbReference type="GO" id="GO:0005085">
    <property type="term" value="F:guanyl-nucleotide exchange factor activity"/>
    <property type="evidence" value="ECO:0007669"/>
    <property type="project" value="UniProtKB-KW"/>
</dbReference>
<sequence>MMDITLEEKVVSSNNTSTNTNNNNSTEIPQDIKAPEITVENNSNNEQTQPIIISVEVDKSNEPQKSELNHMMTLTPPTTPNVNGTAGNIDPPSPMVSENLLEKLGASSQTSTTEGLQKSINRNNSREVNANRSSGGLDQHKYKTYFKSKASSHHARDDPLNTDLIQFPKDDLSINKTNQIHRTLQQNFNNETLSELNIHVKNSIESFLAPRKSIIRNYSKYRKDDKPQFEQDKYESDIIAKEKERAKEQEQQGSSPKIPMMKQKSGMFGSSSAGEDHLMLEDNDELHNEYLQGYNGDTDQLNQEQRKKGRLGLFKYYKPDYNWGSGTEVSLCNRTPVEMWQKRMHTNVLVEFKGLGFLLGEHEPFFCSMFLYDSLNKCRISETFHFDFNTEILKSLIYTNGSSSGSKSNLSSTLNKNDEEVDQYTQAKHVILSLPQKQDKDIWMVIKVNKIMQGNPEQAREPYMKLDEKETTKVKNKISGVIKDIGKRLGKYSQPFCVTAIQLTNESGQVRSSTPERCDLYKAIPKDISDLPDLIESLKEPSKKKKLKTLLGTMTINIFKPDNDLPNFLQRLDPSYDFVKASEPFNNFPQPSQPTPMASTGNLASMVPTITVHGSDGTSTTPPTPSSPGQIQRSQTSLISPVQSLNRVASSIGGIQTQGQVIQVIREIQCFSKNPELHPHHQLLNNLYIYPETVNLNKAHGRNICIKVEIRDNDLISMNGPLKYIYGKSSNQRFTNNYYTETHYHNKTPDFIDEIKIKLPVKLNQNLHLLFTFYHVICKVKKGVEEVENLIGFAVLPLYRDENFVGNGQHQLPLCIGTPKDKYLSNSDDYQLLENGKNVFKLDLKFNSTLYPQNRLINQFLLKSQNDYTVDKELIQILNDFNMIDPLEAIKFLPVIMNQLIYVICSPTRDPLVGCFAIKSLFILLTKIQDYLQDPNIRVPLLVQYIQYVFDNLKEAKTPVYSALCTRFVHFLMRRRDTTHDLSTVSISSIFSFTWFINDLIVKSLSLYQLEGNSVSSNGASVQVSNGSSTDSASTTPNGSTEDSESEFIRYLQKIITFNIHLIHNAISNSTQESKLASEANNNLALFIRDLFAVYDKGAIIDLVFTYINDINTAISKDHANSTTLIFYKFDFLRIITDYEHYINLNIPIPYSVHHIQNLSLKISDSHPISGVFQKEVLEILFNPTYSVEVRTVAFNALNTLLTKHEYDMRYQEQAKKERIAGIYFQLVLEIIDHFEKFSSWTTRADLIERRLFCSCVLYVLKNISRSLLKQWIQKEIPQRINVFFEVIEVLINVFEYQPASSQLSGNPLNRLIPNIPNIPTVVTSSQMSQSTPVEGIHSSLNNLTNIFTSSAPTPPPMFIGHSGKLSKDLFSQKKHKQSDSLISPLKDMISRTASNSQLAVDPQVLQNIQNATQNGGGSGSTTPSSPSIVINSGSNNSSENSSPTIAGSTLASHLSVAEQNRNKSPSISRPTPTSRGNMNESTLCTESQLIVLDFLELFIKTQYTSLVEPGSPVMDKLFGLFILLLKKRQSNRMTHCLFASLRSFVFKFRNYFFKITNNYCGNICYEILRYCNFPSKEIREVATALLYSMIRINSQDVGNFGRMKIQATISLSNLAKSNVFGNDFKNLERSFRALSKYSTEEAKPESTDNSIIPIKIQSENQPETNLKYKENFAQQIHKMSNKLSKIIRDTVRANILKANSDPETIHELYSEIASGYSDTPIIRIDWLKLLSNTHIGEENYFESAICMVRIALLVYAYLEQHNLLPCKLDLSLIQLFCPGLAEVVVEEDEGVCTSPIFSVKGLTESIYFAINQLRVGDFFEYSILLYKLLIPLYEKLRDFTSLSECHKQIHKLYKEIIRSNENKSRMLGRYYRVGFYGLKFDELNGKEFIYKEPKLTHLFALSDRLKTFYSKKFGEPVTIFPDSGKVDLQALDQDKLCLQITSLKPYFEASEMEFRPEYFERHTLLKRFVYITPFTLSGTGQGSITDQFHRKTILSIEHTAPNMLKRYPVVGRSEIEISPIENSIETIEIRNNQLTLEISLVPPNIKTLQGVLQGSVLLQVNAGAIEICRGFLMNSNRKNWPPHLVDKLAATCRKFLKLCEQALEINRNNILVINSFHQELESGYKKLYAKMARYIKGEINTEEDEKLLDEQLNSQNNPDMASFDDDSVTDFSYDERTEDSSIKEQTSILDHLSHLTPSFLKDQKKKSSNSGFLTIKEDKKKNRSSSEFIK</sequence>
<comment type="similarity">
    <text evidence="2">Belongs to the DOCK family.</text>
</comment>
<dbReference type="PROSITE" id="PS51650">
    <property type="entry name" value="C2_DOCK"/>
    <property type="match status" value="1"/>
</dbReference>
<feature type="region of interest" description="Disordered" evidence="3">
    <location>
        <begin position="243"/>
        <end position="271"/>
    </location>
</feature>
<dbReference type="PROSITE" id="PS51651">
    <property type="entry name" value="DOCKER"/>
    <property type="match status" value="1"/>
</dbReference>
<feature type="region of interest" description="Disordered" evidence="3">
    <location>
        <begin position="1021"/>
        <end position="1045"/>
    </location>
</feature>
<feature type="compositionally biased region" description="Polar residues" evidence="3">
    <location>
        <begin position="107"/>
        <end position="136"/>
    </location>
</feature>
<dbReference type="InterPro" id="IPR043162">
    <property type="entry name" value="DOCK_C_lobe_C"/>
</dbReference>
<feature type="region of interest" description="Disordered" evidence="3">
    <location>
        <begin position="1"/>
        <end position="28"/>
    </location>
</feature>
<dbReference type="OrthoDB" id="47328at2759"/>
<protein>
    <submittedName>
        <fullName evidence="6">DOCK family protein</fullName>
    </submittedName>
</protein>
<evidence type="ECO:0000313" key="6">
    <source>
        <dbReference type="EMBL" id="KYR03085.1"/>
    </source>
</evidence>
<dbReference type="STRING" id="361077.A0A152AAC3"/>
<dbReference type="EMBL" id="LODT01000001">
    <property type="protein sequence ID" value="KYR03085.1"/>
    <property type="molecule type" value="Genomic_DNA"/>
</dbReference>
<dbReference type="CDD" id="cd11684">
    <property type="entry name" value="DHR2_DOCK"/>
    <property type="match status" value="1"/>
</dbReference>
<reference evidence="6 7" key="1">
    <citation type="submission" date="2015-12" db="EMBL/GenBank/DDBJ databases">
        <title>Dictyostelia acquired genes for synthesis and detection of signals that induce cell-type specialization by lateral gene transfer from prokaryotes.</title>
        <authorList>
            <person name="Gloeckner G."/>
            <person name="Schaap P."/>
        </authorList>
    </citation>
    <scope>NUCLEOTIDE SEQUENCE [LARGE SCALE GENOMIC DNA]</scope>
    <source>
        <strain evidence="6 7">TK</strain>
    </source>
</reference>
<feature type="region of interest" description="Disordered" evidence="3">
    <location>
        <begin position="2201"/>
        <end position="2231"/>
    </location>
</feature>
<feature type="domain" description="C2 DOCK-type" evidence="4">
    <location>
        <begin position="684"/>
        <end position="847"/>
    </location>
</feature>
<dbReference type="InterPro" id="IPR046770">
    <property type="entry name" value="DOCKER_Lobe_B"/>
</dbReference>
<dbReference type="InterPro" id="IPR046773">
    <property type="entry name" value="DOCKER_Lobe_C"/>
</dbReference>
<dbReference type="InterPro" id="IPR026791">
    <property type="entry name" value="DOCK"/>
</dbReference>
<dbReference type="InterPro" id="IPR046769">
    <property type="entry name" value="DOCKER_Lobe_A"/>
</dbReference>
<evidence type="ECO:0000256" key="1">
    <source>
        <dbReference type="ARBA" id="ARBA00022658"/>
    </source>
</evidence>
<feature type="compositionally biased region" description="Low complexity" evidence="3">
    <location>
        <begin position="1465"/>
        <end position="1476"/>
    </location>
</feature>
<keyword evidence="1" id="KW-0344">Guanine-nucleotide releasing factor</keyword>